<feature type="compositionally biased region" description="Basic and acidic residues" evidence="6">
    <location>
        <begin position="479"/>
        <end position="502"/>
    </location>
</feature>
<dbReference type="InterPro" id="IPR045863">
    <property type="entry name" value="CorA_TM1_TM2"/>
</dbReference>
<protein>
    <submittedName>
        <fullName evidence="8">Uncharacterized protein</fullName>
    </submittedName>
</protein>
<dbReference type="EMBL" id="CABFOC020000045">
    <property type="protein sequence ID" value="CAH0053812.1"/>
    <property type="molecule type" value="Genomic_DNA"/>
</dbReference>
<evidence type="ECO:0000256" key="1">
    <source>
        <dbReference type="ARBA" id="ARBA00004141"/>
    </source>
</evidence>
<evidence type="ECO:0000313" key="9">
    <source>
        <dbReference type="Proteomes" id="UP000775872"/>
    </source>
</evidence>
<keyword evidence="3 7" id="KW-1133">Transmembrane helix</keyword>
<accession>A0A9P0ELI2</accession>
<evidence type="ECO:0000256" key="7">
    <source>
        <dbReference type="SAM" id="Phobius"/>
    </source>
</evidence>
<evidence type="ECO:0000256" key="3">
    <source>
        <dbReference type="ARBA" id="ARBA00022989"/>
    </source>
</evidence>
<dbReference type="GO" id="GO:0016020">
    <property type="term" value="C:membrane"/>
    <property type="evidence" value="ECO:0007669"/>
    <property type="project" value="UniProtKB-SubCell"/>
</dbReference>
<sequence>MKPGFTTKLIPGETKLTKPQSETSGSSIDSSGRSLHAIYIPYLTLSIQRRSQDLGKDDQDWGNQQKKKDEEKQKEGKEDEGGDKLRQAFKEYHRLLQLYKGEVIHGSATLDESFYHFSRTQREQHKAQENDEEHAAQQQERERRNQSQVVTRDIHKEGLAKKSHWTLVRVNQLWVWIIGSKWLITATTHPIDQFEDPFLTDVLSHIKDRATAEGREVGSRSPLGMAKTIVQYCIDSYDRQPNPDVYGTDGSIRQIFSDSINKIARNDVKLFEGFCESIESKQTKEEDKAYGWDNRAPKEQREAHHRGGTVERNKRIKKAIKAAATLSNEIRDIRDELQMLQAIAKHQAEVQKKLQKKSFVDTTGWIQDMIKTADRIKSNVEMTLSLEQSQVANDQAKESVQQGKNLMIFTAISSFFLPSSFLASLFALDVESFHKAPYWIFLIIFLVSGFFTLPSLYVFWLKGMVSSAPKPPPIKNTRSPKDDGEERGEATRSYQGKEEEHQYTMYARHKVWRKRPQEKMSEV</sequence>
<comment type="caution">
    <text evidence="8">The sequence shown here is derived from an EMBL/GenBank/DDBJ whole genome shotgun (WGS) entry which is preliminary data.</text>
</comment>
<proteinExistence type="predicted"/>
<feature type="compositionally biased region" description="Basic and acidic residues" evidence="6">
    <location>
        <begin position="66"/>
        <end position="84"/>
    </location>
</feature>
<dbReference type="InterPro" id="IPR002523">
    <property type="entry name" value="MgTranspt_CorA/ZnTranspt_ZntB"/>
</dbReference>
<feature type="compositionally biased region" description="Basic and acidic residues" evidence="6">
    <location>
        <begin position="285"/>
        <end position="302"/>
    </location>
</feature>
<evidence type="ECO:0000256" key="4">
    <source>
        <dbReference type="ARBA" id="ARBA00023136"/>
    </source>
</evidence>
<dbReference type="Gene3D" id="1.20.58.340">
    <property type="entry name" value="Magnesium transport protein CorA, transmembrane region"/>
    <property type="match status" value="1"/>
</dbReference>
<feature type="transmembrane region" description="Helical" evidence="7">
    <location>
        <begin position="406"/>
        <end position="426"/>
    </location>
</feature>
<feature type="compositionally biased region" description="Low complexity" evidence="6">
    <location>
        <begin position="21"/>
        <end position="31"/>
    </location>
</feature>
<dbReference type="AlphaFoldDB" id="A0A9P0ELI2"/>
<feature type="region of interest" description="Disordered" evidence="6">
    <location>
        <begin position="470"/>
        <end position="502"/>
    </location>
</feature>
<dbReference type="Proteomes" id="UP000775872">
    <property type="component" value="Unassembled WGS sequence"/>
</dbReference>
<keyword evidence="2 7" id="KW-0812">Transmembrane</keyword>
<comment type="subcellular location">
    <subcellularLocation>
        <location evidence="1">Membrane</location>
        <topology evidence="1">Multi-pass membrane protein</topology>
    </subcellularLocation>
</comment>
<feature type="region of interest" description="Disordered" evidence="6">
    <location>
        <begin position="1"/>
        <end position="31"/>
    </location>
</feature>
<feature type="region of interest" description="Disordered" evidence="6">
    <location>
        <begin position="120"/>
        <end position="151"/>
    </location>
</feature>
<feature type="region of interest" description="Disordered" evidence="6">
    <location>
        <begin position="285"/>
        <end position="311"/>
    </location>
</feature>
<feature type="transmembrane region" description="Helical" evidence="7">
    <location>
        <begin position="438"/>
        <end position="460"/>
    </location>
</feature>
<evidence type="ECO:0000256" key="6">
    <source>
        <dbReference type="SAM" id="MobiDB-lite"/>
    </source>
</evidence>
<gene>
    <name evidence="8" type="ORF">CSOL1703_00005690</name>
</gene>
<feature type="region of interest" description="Disordered" evidence="6">
    <location>
        <begin position="51"/>
        <end position="84"/>
    </location>
</feature>
<keyword evidence="4 7" id="KW-0472">Membrane</keyword>
<name>A0A9P0ELI2_9HYPO</name>
<evidence type="ECO:0000313" key="8">
    <source>
        <dbReference type="EMBL" id="CAH0053812.1"/>
    </source>
</evidence>
<dbReference type="OrthoDB" id="341259at2759"/>
<feature type="compositionally biased region" description="Basic and acidic residues" evidence="6">
    <location>
        <begin position="120"/>
        <end position="145"/>
    </location>
</feature>
<keyword evidence="9" id="KW-1185">Reference proteome</keyword>
<dbReference type="GO" id="GO:0046873">
    <property type="term" value="F:metal ion transmembrane transporter activity"/>
    <property type="evidence" value="ECO:0007669"/>
    <property type="project" value="InterPro"/>
</dbReference>
<dbReference type="PANTHER" id="PTHR47685">
    <property type="entry name" value="MAGNESIUM TRANSPORT PROTEIN CORA"/>
    <property type="match status" value="1"/>
</dbReference>
<dbReference type="InterPro" id="IPR050829">
    <property type="entry name" value="CorA_MIT"/>
</dbReference>
<evidence type="ECO:0000256" key="2">
    <source>
        <dbReference type="ARBA" id="ARBA00022692"/>
    </source>
</evidence>
<reference evidence="9" key="1">
    <citation type="submission" date="2019-06" db="EMBL/GenBank/DDBJ databases">
        <authorList>
            <person name="Broberg M."/>
        </authorList>
    </citation>
    <scope>NUCLEOTIDE SEQUENCE [LARGE SCALE GENOMIC DNA]</scope>
</reference>
<dbReference type="Pfam" id="PF01544">
    <property type="entry name" value="CorA"/>
    <property type="match status" value="1"/>
</dbReference>
<feature type="coiled-coil region" evidence="5">
    <location>
        <begin position="316"/>
        <end position="343"/>
    </location>
</feature>
<reference evidence="8 9" key="2">
    <citation type="submission" date="2021-10" db="EMBL/GenBank/DDBJ databases">
        <authorList>
            <person name="Piombo E."/>
        </authorList>
    </citation>
    <scope>NUCLEOTIDE SEQUENCE [LARGE SCALE GENOMIC DNA]</scope>
</reference>
<organism evidence="8 9">
    <name type="scientific">Clonostachys solani</name>
    <dbReference type="NCBI Taxonomy" id="160281"/>
    <lineage>
        <taxon>Eukaryota</taxon>
        <taxon>Fungi</taxon>
        <taxon>Dikarya</taxon>
        <taxon>Ascomycota</taxon>
        <taxon>Pezizomycotina</taxon>
        <taxon>Sordariomycetes</taxon>
        <taxon>Hypocreomycetidae</taxon>
        <taxon>Hypocreales</taxon>
        <taxon>Bionectriaceae</taxon>
        <taxon>Clonostachys</taxon>
    </lineage>
</organism>
<dbReference type="PANTHER" id="PTHR47685:SF1">
    <property type="entry name" value="MAGNESIUM TRANSPORT PROTEIN CORA"/>
    <property type="match status" value="1"/>
</dbReference>
<evidence type="ECO:0000256" key="5">
    <source>
        <dbReference type="SAM" id="Coils"/>
    </source>
</evidence>
<keyword evidence="5" id="KW-0175">Coiled coil</keyword>
<dbReference type="SUPFAM" id="SSF144083">
    <property type="entry name" value="Magnesium transport protein CorA, transmembrane region"/>
    <property type="match status" value="1"/>
</dbReference>